<feature type="domain" description="DUF7848" evidence="1">
    <location>
        <begin position="15"/>
        <end position="94"/>
    </location>
</feature>
<keyword evidence="3" id="KW-1185">Reference proteome</keyword>
<accession>A0A4Q9I016</accession>
<dbReference type="InterPro" id="IPR057170">
    <property type="entry name" value="DUF7848"/>
</dbReference>
<gene>
    <name evidence="2" type="ORF">EYS09_03745</name>
</gene>
<sequence>MPDPTATDAPGRDATRGRYRFREYHVTIVAGPMALPAYEVLCVTGEEHNCGAESGTLHTPDELTRWIAEHCARTGHQHYEQTARAILRAEPGAWQ</sequence>
<name>A0A4Q9I016_STRKA</name>
<evidence type="ECO:0000259" key="1">
    <source>
        <dbReference type="Pfam" id="PF25232"/>
    </source>
</evidence>
<dbReference type="RefSeq" id="WP_131122146.1">
    <property type="nucleotide sequence ID" value="NZ_SIXH01000020.1"/>
</dbReference>
<evidence type="ECO:0000313" key="2">
    <source>
        <dbReference type="EMBL" id="TBO60957.1"/>
    </source>
</evidence>
<dbReference type="EMBL" id="SIXH01000020">
    <property type="protein sequence ID" value="TBO60957.1"/>
    <property type="molecule type" value="Genomic_DNA"/>
</dbReference>
<organism evidence="2 3">
    <name type="scientific">Streptomyces kasugaensis</name>
    <dbReference type="NCBI Taxonomy" id="1946"/>
    <lineage>
        <taxon>Bacteria</taxon>
        <taxon>Bacillati</taxon>
        <taxon>Actinomycetota</taxon>
        <taxon>Actinomycetes</taxon>
        <taxon>Kitasatosporales</taxon>
        <taxon>Streptomycetaceae</taxon>
        <taxon>Streptomyces</taxon>
    </lineage>
</organism>
<reference evidence="2 3" key="1">
    <citation type="submission" date="2019-02" db="EMBL/GenBank/DDBJ databases">
        <title>Draft Genome Sequence of Streptomyces sp. AM-2504, identified by 16S rRNA comparative analysis as a Streptomyces Kasugaensis strain.</title>
        <authorList>
            <person name="Napolioni V."/>
            <person name="Giuliodori A.M."/>
            <person name="Spurio R."/>
            <person name="Fabbretti A."/>
        </authorList>
    </citation>
    <scope>NUCLEOTIDE SEQUENCE [LARGE SCALE GENOMIC DNA]</scope>
    <source>
        <strain evidence="2 3">AM-2504</strain>
    </source>
</reference>
<proteinExistence type="predicted"/>
<evidence type="ECO:0000313" key="3">
    <source>
        <dbReference type="Proteomes" id="UP000292452"/>
    </source>
</evidence>
<dbReference type="Pfam" id="PF25232">
    <property type="entry name" value="DUF7848"/>
    <property type="match status" value="1"/>
</dbReference>
<protein>
    <recommendedName>
        <fullName evidence="1">DUF7848 domain-containing protein</fullName>
    </recommendedName>
</protein>
<dbReference type="Proteomes" id="UP000292452">
    <property type="component" value="Unassembled WGS sequence"/>
</dbReference>
<comment type="caution">
    <text evidence="2">The sequence shown here is derived from an EMBL/GenBank/DDBJ whole genome shotgun (WGS) entry which is preliminary data.</text>
</comment>
<dbReference type="AlphaFoldDB" id="A0A4Q9I016"/>